<dbReference type="Proteomes" id="UP001183824">
    <property type="component" value="Unassembled WGS sequence"/>
</dbReference>
<gene>
    <name evidence="2" type="ORF">RNB18_52220</name>
</gene>
<accession>A0ABU2VSR3</accession>
<dbReference type="Pfam" id="PF00668">
    <property type="entry name" value="Condensation"/>
    <property type="match status" value="1"/>
</dbReference>
<keyword evidence="3" id="KW-1185">Reference proteome</keyword>
<name>A0ABU2VSR3_9ACTN</name>
<comment type="caution">
    <text evidence="2">The sequence shown here is derived from an EMBL/GenBank/DDBJ whole genome shotgun (WGS) entry which is preliminary data.</text>
</comment>
<protein>
    <submittedName>
        <fullName evidence="2">Condensation domain-containing protein</fullName>
    </submittedName>
</protein>
<dbReference type="InterPro" id="IPR023213">
    <property type="entry name" value="CAT-like_dom_sf"/>
</dbReference>
<dbReference type="SUPFAM" id="SSF52777">
    <property type="entry name" value="CoA-dependent acyltransferases"/>
    <property type="match status" value="1"/>
</dbReference>
<organism evidence="2 3">
    <name type="scientific">Streptomyces doebereineriae</name>
    <dbReference type="NCBI Taxonomy" id="3075528"/>
    <lineage>
        <taxon>Bacteria</taxon>
        <taxon>Bacillati</taxon>
        <taxon>Actinomycetota</taxon>
        <taxon>Actinomycetes</taxon>
        <taxon>Kitasatosporales</taxon>
        <taxon>Streptomycetaceae</taxon>
        <taxon>Streptomyces</taxon>
    </lineage>
</organism>
<evidence type="ECO:0000313" key="3">
    <source>
        <dbReference type="Proteomes" id="UP001183824"/>
    </source>
</evidence>
<feature type="domain" description="Condensation" evidence="1">
    <location>
        <begin position="9"/>
        <end position="116"/>
    </location>
</feature>
<feature type="non-terminal residue" evidence="2">
    <location>
        <position position="1"/>
    </location>
</feature>
<proteinExistence type="predicted"/>
<reference evidence="3" key="1">
    <citation type="submission" date="2023-07" db="EMBL/GenBank/DDBJ databases">
        <title>30 novel species of actinomycetes from the DSMZ collection.</title>
        <authorList>
            <person name="Nouioui I."/>
        </authorList>
    </citation>
    <scope>NUCLEOTIDE SEQUENCE [LARGE SCALE GENOMIC DNA]</scope>
    <source>
        <strain evidence="3">DSM 41640</strain>
    </source>
</reference>
<dbReference type="EMBL" id="JAVREZ010000344">
    <property type="protein sequence ID" value="MDT0488621.1"/>
    <property type="molecule type" value="Genomic_DNA"/>
</dbReference>
<dbReference type="Gene3D" id="3.30.559.30">
    <property type="entry name" value="Nonribosomal peptide synthetase, condensation domain"/>
    <property type="match status" value="1"/>
</dbReference>
<feature type="non-terminal residue" evidence="2">
    <location>
        <position position="147"/>
    </location>
</feature>
<dbReference type="Gene3D" id="3.30.559.10">
    <property type="entry name" value="Chloramphenicol acetyltransferase-like domain"/>
    <property type="match status" value="1"/>
</dbReference>
<sequence>HLALTEIHHLAGHERLFDTLFLYESYPIDTAAFMGVQELTVTEFNNREYNHYPLSMMALPGHELGLRLEFDSDVFDARQIEALVERFQRLLVDMIDDPARRLSAMDVLESAEHDRLDTWSNREILARPVSAPVSIPEMFSQQVERDP</sequence>
<evidence type="ECO:0000313" key="2">
    <source>
        <dbReference type="EMBL" id="MDT0488621.1"/>
    </source>
</evidence>
<evidence type="ECO:0000259" key="1">
    <source>
        <dbReference type="Pfam" id="PF00668"/>
    </source>
</evidence>
<dbReference type="RefSeq" id="WP_311721079.1">
    <property type="nucleotide sequence ID" value="NZ_JAVREZ010000344.1"/>
</dbReference>
<dbReference type="InterPro" id="IPR001242">
    <property type="entry name" value="Condensation_dom"/>
</dbReference>